<gene>
    <name evidence="3" type="ORF">TDUB1175_LOCUS23904</name>
</gene>
<dbReference type="Gene3D" id="3.20.20.100">
    <property type="entry name" value="NADP-dependent oxidoreductase domain"/>
    <property type="match status" value="1"/>
</dbReference>
<dbReference type="InterPro" id="IPR036812">
    <property type="entry name" value="NAD(P)_OxRdtase_dom_sf"/>
</dbReference>
<evidence type="ECO:0000259" key="2">
    <source>
        <dbReference type="Pfam" id="PF00248"/>
    </source>
</evidence>
<feature type="domain" description="NADP-dependent oxidoreductase" evidence="2">
    <location>
        <begin position="1"/>
        <end position="164"/>
    </location>
</feature>
<dbReference type="GO" id="GO:0016491">
    <property type="term" value="F:oxidoreductase activity"/>
    <property type="evidence" value="ECO:0007669"/>
    <property type="project" value="UniProtKB-KW"/>
</dbReference>
<name>A0A7R9WIB3_9STRA</name>
<dbReference type="PANTHER" id="PTHR43625:SF40">
    <property type="entry name" value="ALDO-KETO REDUCTASE YAKC [NADP(+)]"/>
    <property type="match status" value="1"/>
</dbReference>
<dbReference type="GO" id="GO:0005737">
    <property type="term" value="C:cytoplasm"/>
    <property type="evidence" value="ECO:0007669"/>
    <property type="project" value="TreeGrafter"/>
</dbReference>
<dbReference type="AlphaFoldDB" id="A0A7R9WIB3"/>
<dbReference type="Pfam" id="PF00248">
    <property type="entry name" value="Aldo_ket_red"/>
    <property type="match status" value="1"/>
</dbReference>
<dbReference type="InterPro" id="IPR023210">
    <property type="entry name" value="NADP_OxRdtase_dom"/>
</dbReference>
<protein>
    <recommendedName>
        <fullName evidence="2">NADP-dependent oxidoreductase domain-containing protein</fullName>
    </recommendedName>
</protein>
<evidence type="ECO:0000256" key="1">
    <source>
        <dbReference type="ARBA" id="ARBA00023002"/>
    </source>
</evidence>
<evidence type="ECO:0000313" key="3">
    <source>
        <dbReference type="EMBL" id="CAD8325484.1"/>
    </source>
</evidence>
<sequence length="200" mass="21970">MKKLVDEGKIKGYGLSEVAPDWIRRAHKVYPPTAIQQEWSLFSRDLEEDIVPTCKELGINIVAYSPIARGLLSGALTEPPKDWRSDTIPYFTPENLAANAKLVAIIEDLAKAKGCTPAQICLAWVMAKGGIPIPGTTKEERAKSNFAATEIELTAEEMEKMEALGSQVKGLRGDDDYMSFTYHKNKKENVVEVAGDSLSA</sequence>
<organism evidence="3">
    <name type="scientific">Pseudictyota dubia</name>
    <dbReference type="NCBI Taxonomy" id="2749911"/>
    <lineage>
        <taxon>Eukaryota</taxon>
        <taxon>Sar</taxon>
        <taxon>Stramenopiles</taxon>
        <taxon>Ochrophyta</taxon>
        <taxon>Bacillariophyta</taxon>
        <taxon>Mediophyceae</taxon>
        <taxon>Biddulphiophycidae</taxon>
        <taxon>Eupodiscales</taxon>
        <taxon>Odontellaceae</taxon>
        <taxon>Pseudictyota</taxon>
    </lineage>
</organism>
<dbReference type="EMBL" id="HBED01047576">
    <property type="protein sequence ID" value="CAD8325484.1"/>
    <property type="molecule type" value="Transcribed_RNA"/>
</dbReference>
<accession>A0A7R9WIB3</accession>
<reference evidence="3" key="1">
    <citation type="submission" date="2021-01" db="EMBL/GenBank/DDBJ databases">
        <authorList>
            <person name="Corre E."/>
            <person name="Pelletier E."/>
            <person name="Niang G."/>
            <person name="Scheremetjew M."/>
            <person name="Finn R."/>
            <person name="Kale V."/>
            <person name="Holt S."/>
            <person name="Cochrane G."/>
            <person name="Meng A."/>
            <person name="Brown T."/>
            <person name="Cohen L."/>
        </authorList>
    </citation>
    <scope>NUCLEOTIDE SEQUENCE</scope>
    <source>
        <strain evidence="3">CCMP147</strain>
    </source>
</reference>
<dbReference type="SUPFAM" id="SSF51430">
    <property type="entry name" value="NAD(P)-linked oxidoreductase"/>
    <property type="match status" value="1"/>
</dbReference>
<dbReference type="InterPro" id="IPR050791">
    <property type="entry name" value="Aldo-Keto_reductase"/>
</dbReference>
<dbReference type="PANTHER" id="PTHR43625">
    <property type="entry name" value="AFLATOXIN B1 ALDEHYDE REDUCTASE"/>
    <property type="match status" value="1"/>
</dbReference>
<proteinExistence type="predicted"/>
<keyword evidence="1" id="KW-0560">Oxidoreductase</keyword>